<feature type="compositionally biased region" description="Acidic residues" evidence="1">
    <location>
        <begin position="32"/>
        <end position="46"/>
    </location>
</feature>
<dbReference type="Proteomes" id="UP000724874">
    <property type="component" value="Unassembled WGS sequence"/>
</dbReference>
<accession>A0A9P5NLV0</accession>
<keyword evidence="3" id="KW-1185">Reference proteome</keyword>
<protein>
    <submittedName>
        <fullName evidence="2">Uncharacterized protein</fullName>
    </submittedName>
</protein>
<evidence type="ECO:0000313" key="3">
    <source>
        <dbReference type="Proteomes" id="UP000724874"/>
    </source>
</evidence>
<sequence>MCDCARECELSSNFARFGSRIGKRGRGQRETSDEENDDQEPEETSESEMQGDLRTWKRGRLSLLLDGQASTWAAAILGRKRGMLTWVGGAQRWEGGAEEYGDGNFGLR</sequence>
<evidence type="ECO:0000313" key="2">
    <source>
        <dbReference type="EMBL" id="KAF8891602.1"/>
    </source>
</evidence>
<feature type="region of interest" description="Disordered" evidence="1">
    <location>
        <begin position="21"/>
        <end position="52"/>
    </location>
</feature>
<reference evidence="2" key="1">
    <citation type="submission" date="2020-11" db="EMBL/GenBank/DDBJ databases">
        <authorList>
            <consortium name="DOE Joint Genome Institute"/>
            <person name="Ahrendt S."/>
            <person name="Riley R."/>
            <person name="Andreopoulos W."/>
            <person name="LaButti K."/>
            <person name="Pangilinan J."/>
            <person name="Ruiz-duenas F.J."/>
            <person name="Barrasa J.M."/>
            <person name="Sanchez-Garcia M."/>
            <person name="Camarero S."/>
            <person name="Miyauchi S."/>
            <person name="Serrano A."/>
            <person name="Linde D."/>
            <person name="Babiker R."/>
            <person name="Drula E."/>
            <person name="Ayuso-Fernandez I."/>
            <person name="Pacheco R."/>
            <person name="Padilla G."/>
            <person name="Ferreira P."/>
            <person name="Barriuso J."/>
            <person name="Kellner H."/>
            <person name="Castanera R."/>
            <person name="Alfaro M."/>
            <person name="Ramirez L."/>
            <person name="Pisabarro A.G."/>
            <person name="Kuo A."/>
            <person name="Tritt A."/>
            <person name="Lipzen A."/>
            <person name="He G."/>
            <person name="Yan M."/>
            <person name="Ng V."/>
            <person name="Cullen D."/>
            <person name="Martin F."/>
            <person name="Rosso M.-N."/>
            <person name="Henrissat B."/>
            <person name="Hibbett D."/>
            <person name="Martinez A.T."/>
            <person name="Grigoriev I.V."/>
        </authorList>
    </citation>
    <scope>NUCLEOTIDE SEQUENCE</scope>
    <source>
        <strain evidence="2">AH 44721</strain>
    </source>
</reference>
<gene>
    <name evidence="2" type="ORF">CPB84DRAFT_1373938</name>
</gene>
<comment type="caution">
    <text evidence="2">The sequence shown here is derived from an EMBL/GenBank/DDBJ whole genome shotgun (WGS) entry which is preliminary data.</text>
</comment>
<evidence type="ECO:0000256" key="1">
    <source>
        <dbReference type="SAM" id="MobiDB-lite"/>
    </source>
</evidence>
<dbReference type="EMBL" id="JADNYJ010000071">
    <property type="protein sequence ID" value="KAF8891602.1"/>
    <property type="molecule type" value="Genomic_DNA"/>
</dbReference>
<proteinExistence type="predicted"/>
<name>A0A9P5NLV0_GYMJU</name>
<dbReference type="AlphaFoldDB" id="A0A9P5NLV0"/>
<organism evidence="2 3">
    <name type="scientific">Gymnopilus junonius</name>
    <name type="common">Spectacular rustgill mushroom</name>
    <name type="synonym">Gymnopilus spectabilis subsp. junonius</name>
    <dbReference type="NCBI Taxonomy" id="109634"/>
    <lineage>
        <taxon>Eukaryota</taxon>
        <taxon>Fungi</taxon>
        <taxon>Dikarya</taxon>
        <taxon>Basidiomycota</taxon>
        <taxon>Agaricomycotina</taxon>
        <taxon>Agaricomycetes</taxon>
        <taxon>Agaricomycetidae</taxon>
        <taxon>Agaricales</taxon>
        <taxon>Agaricineae</taxon>
        <taxon>Hymenogastraceae</taxon>
        <taxon>Gymnopilus</taxon>
    </lineage>
</organism>